<evidence type="ECO:0000256" key="4">
    <source>
        <dbReference type="ARBA" id="ARBA00022741"/>
    </source>
</evidence>
<protein>
    <submittedName>
        <fullName evidence="8">Uncharacterized protein</fullName>
    </submittedName>
</protein>
<evidence type="ECO:0000256" key="3">
    <source>
        <dbReference type="ARBA" id="ARBA00022490"/>
    </source>
</evidence>
<comment type="subcellular location">
    <subcellularLocation>
        <location evidence="1">Cytoplasm</location>
    </subcellularLocation>
</comment>
<dbReference type="Pfam" id="PF00012">
    <property type="entry name" value="HSP70"/>
    <property type="match status" value="1"/>
</dbReference>
<dbReference type="Gene3D" id="3.30.30.30">
    <property type="match status" value="1"/>
</dbReference>
<keyword evidence="6" id="KW-0346">Stress response</keyword>
<feature type="region of interest" description="Disordered" evidence="7">
    <location>
        <begin position="505"/>
        <end position="553"/>
    </location>
</feature>
<dbReference type="PANTHER" id="PTHR45639:SF4">
    <property type="entry name" value="HSC70CB, ISOFORM G"/>
    <property type="match status" value="1"/>
</dbReference>
<feature type="region of interest" description="Disordered" evidence="7">
    <location>
        <begin position="670"/>
        <end position="721"/>
    </location>
</feature>
<dbReference type="Gene3D" id="3.90.640.10">
    <property type="entry name" value="Actin, Chain A, domain 4"/>
    <property type="match status" value="1"/>
</dbReference>
<evidence type="ECO:0000256" key="2">
    <source>
        <dbReference type="ARBA" id="ARBA00007381"/>
    </source>
</evidence>
<dbReference type="InterPro" id="IPR029048">
    <property type="entry name" value="HSP70_C_sf"/>
</dbReference>
<feature type="compositionally biased region" description="Basic and acidic residues" evidence="7">
    <location>
        <begin position="670"/>
        <end position="712"/>
    </location>
</feature>
<dbReference type="InterPro" id="IPR018181">
    <property type="entry name" value="Heat_shock_70_CS"/>
</dbReference>
<dbReference type="SUPFAM" id="SSF100934">
    <property type="entry name" value="Heat shock protein 70kD (HSP70), C-terminal subdomain"/>
    <property type="match status" value="1"/>
</dbReference>
<dbReference type="PRINTS" id="PR00301">
    <property type="entry name" value="HEATSHOCK70"/>
</dbReference>
<feature type="compositionally biased region" description="Basic and acidic residues" evidence="7">
    <location>
        <begin position="506"/>
        <end position="535"/>
    </location>
</feature>
<dbReference type="FunFam" id="3.90.640.10:FF:000004">
    <property type="entry name" value="Heat shock 70 kDa protein 4"/>
    <property type="match status" value="1"/>
</dbReference>
<dbReference type="FunFam" id="3.30.30.30:FF:000002">
    <property type="entry name" value="Heat shock 70 kDa protein 4"/>
    <property type="match status" value="1"/>
</dbReference>
<dbReference type="SUPFAM" id="SSF53067">
    <property type="entry name" value="Actin-like ATPase domain"/>
    <property type="match status" value="2"/>
</dbReference>
<dbReference type="CDD" id="cd24094">
    <property type="entry name" value="ASKHA_NBD_HSP70_ScSse"/>
    <property type="match status" value="1"/>
</dbReference>
<dbReference type="EMBL" id="LKCN02000005">
    <property type="protein sequence ID" value="RCI13950.1"/>
    <property type="molecule type" value="Genomic_DNA"/>
</dbReference>
<dbReference type="PANTHER" id="PTHR45639">
    <property type="entry name" value="HSC70CB, ISOFORM G-RELATED"/>
    <property type="match status" value="1"/>
</dbReference>
<dbReference type="FunFam" id="1.20.1270.10:FF:000002">
    <property type="entry name" value="Heat shock 70 kDa protein 4"/>
    <property type="match status" value="1"/>
</dbReference>
<dbReference type="GO" id="GO:0005829">
    <property type="term" value="C:cytosol"/>
    <property type="evidence" value="ECO:0007669"/>
    <property type="project" value="TreeGrafter"/>
</dbReference>
<dbReference type="AlphaFoldDB" id="A0A367LHR1"/>
<dbReference type="Proteomes" id="UP000253664">
    <property type="component" value="Unassembled WGS sequence"/>
</dbReference>
<dbReference type="SUPFAM" id="SSF100920">
    <property type="entry name" value="Heat shock protein 70kD (HSP70), peptide-binding domain"/>
    <property type="match status" value="1"/>
</dbReference>
<keyword evidence="3" id="KW-0963">Cytoplasm</keyword>
<evidence type="ECO:0000256" key="5">
    <source>
        <dbReference type="ARBA" id="ARBA00022840"/>
    </source>
</evidence>
<proteinExistence type="inferred from homology"/>
<reference evidence="8 9" key="1">
    <citation type="journal article" date="2015" name="BMC Genomics">
        <title>Insights from the genome of Ophiocordyceps polyrhachis-furcata to pathogenicity and host specificity in insect fungi.</title>
        <authorList>
            <person name="Wichadakul D."/>
            <person name="Kobmoo N."/>
            <person name="Ingsriswang S."/>
            <person name="Tangphatsornruang S."/>
            <person name="Chantasingh D."/>
            <person name="Luangsa-ard J.J."/>
            <person name="Eurwilaichitr L."/>
        </authorList>
    </citation>
    <scope>NUCLEOTIDE SEQUENCE [LARGE SCALE GENOMIC DNA]</scope>
    <source>
        <strain evidence="8 9">BCC 54312</strain>
    </source>
</reference>
<dbReference type="GO" id="GO:0140662">
    <property type="term" value="F:ATP-dependent protein folding chaperone"/>
    <property type="evidence" value="ECO:0007669"/>
    <property type="project" value="InterPro"/>
</dbReference>
<name>A0A367LHR1_9HYPO</name>
<keyword evidence="5" id="KW-0067">ATP-binding</keyword>
<dbReference type="InterPro" id="IPR043129">
    <property type="entry name" value="ATPase_NBD"/>
</dbReference>
<dbReference type="OrthoDB" id="434160at2759"/>
<dbReference type="Gene3D" id="1.20.1270.10">
    <property type="match status" value="1"/>
</dbReference>
<accession>A0A367LHR1</accession>
<organism evidence="8 9">
    <name type="scientific">Ophiocordyceps polyrhachis-furcata BCC 54312</name>
    <dbReference type="NCBI Taxonomy" id="1330021"/>
    <lineage>
        <taxon>Eukaryota</taxon>
        <taxon>Fungi</taxon>
        <taxon>Dikarya</taxon>
        <taxon>Ascomycota</taxon>
        <taxon>Pezizomycotina</taxon>
        <taxon>Sordariomycetes</taxon>
        <taxon>Hypocreomycetidae</taxon>
        <taxon>Hypocreales</taxon>
        <taxon>Ophiocordycipitaceae</taxon>
        <taxon>Ophiocordyceps</taxon>
    </lineage>
</organism>
<evidence type="ECO:0000256" key="6">
    <source>
        <dbReference type="ARBA" id="ARBA00023016"/>
    </source>
</evidence>
<dbReference type="InterPro" id="IPR013126">
    <property type="entry name" value="Hsp_70_fam"/>
</dbReference>
<dbReference type="InterPro" id="IPR029047">
    <property type="entry name" value="HSP70_peptide-bd_sf"/>
</dbReference>
<dbReference type="FunFam" id="3.30.420.40:FF:000171">
    <property type="entry name" value="Heat shock 70 kDa protein 4"/>
    <property type="match status" value="2"/>
</dbReference>
<dbReference type="Gene3D" id="3.30.420.40">
    <property type="match status" value="2"/>
</dbReference>
<dbReference type="Gene3D" id="2.60.34.10">
    <property type="entry name" value="Substrate Binding Domain Of DNAk, Chain A, domain 1"/>
    <property type="match status" value="1"/>
</dbReference>
<evidence type="ECO:0000256" key="7">
    <source>
        <dbReference type="SAM" id="MobiDB-lite"/>
    </source>
</evidence>
<evidence type="ECO:0000313" key="8">
    <source>
        <dbReference type="EMBL" id="RCI13950.1"/>
    </source>
</evidence>
<keyword evidence="9" id="KW-1185">Reference proteome</keyword>
<dbReference type="PROSITE" id="PS01036">
    <property type="entry name" value="HSP70_3"/>
    <property type="match status" value="1"/>
</dbReference>
<dbReference type="GO" id="GO:0005634">
    <property type="term" value="C:nucleus"/>
    <property type="evidence" value="ECO:0007669"/>
    <property type="project" value="TreeGrafter"/>
</dbReference>
<evidence type="ECO:0000313" key="9">
    <source>
        <dbReference type="Proteomes" id="UP000253664"/>
    </source>
</evidence>
<dbReference type="STRING" id="1330021.A0A367LHR1"/>
<comment type="caution">
    <text evidence="8">The sequence shown here is derived from an EMBL/GenBank/DDBJ whole genome shotgun (WGS) entry which is preliminary data.</text>
</comment>
<evidence type="ECO:0000256" key="1">
    <source>
        <dbReference type="ARBA" id="ARBA00004496"/>
    </source>
</evidence>
<sequence length="721" mass="80013">MSVVGVDFGTLKTVVAVARNRGVDVVTNEVSNRSTPSLVGFGPKSRYVGEAAKTQEISNLKNTVGSLKRLAGRTLNDPDVQIEQQYVTAPLVDVNGQVGAEVSYLGSLDRFTSTQLVAMFLSKIKQTAANELKLPVSDLCMSVPPWFTDIHRRALLDAAEIAGLKLLRLMNDNTAAALGWGITKLDLPGPEERPRRVCFVDVGHSNYTCSIIEFKKGELSVKATAWDRNFGGRDFDKALVDYLAKEFKVKYNVDIHTHGRAMARTIAAAEKTKKILSANQQSPVNIESLMNDIDASAMVTRQEFEAMIEPLLVRTHIPLEQALAQAKLSKEDIDIVEVVGGGSRVPALKDRIQAFFGKPLSFTMNADEAVARGCAFSCAILSPVFRVRDFSVQDIISYPIDFTWEKAPDIPDEDTSLTVFNKGNVLPSTKILTFYRKQPFDLEARFAHPEELPGKQHPWIGRFSVKGVKAEGQDDFMICKLKARVNIHGILNVESGYFVEDQEVEEVVKDEEGRSEDDKRDPDAMDTDNKDDAPRKTRKVKKQVRKGDLPISSGTSSLDASAKFALTEKESAMVMEDKLVADTEEKKNELETYIYDLRAKLDDQFADFASDDEKSTIKARLEAAEDWLYDEGDDASKGVYIAKLEELHAMAGPIVQRHFEHIEAERQAVQDRLEAERATAAKKAVEDETRKAADIDKTADQDEGNQEMREGPIVDEASGLK</sequence>
<dbReference type="FunFam" id="2.60.34.10:FF:000011">
    <property type="entry name" value="Heat shock protein hsp88"/>
    <property type="match status" value="1"/>
</dbReference>
<comment type="similarity">
    <text evidence="2">Belongs to the heat shock protein 70 family.</text>
</comment>
<gene>
    <name evidence="8" type="ORF">L249_8106</name>
</gene>
<dbReference type="GO" id="GO:0005524">
    <property type="term" value="F:ATP binding"/>
    <property type="evidence" value="ECO:0007669"/>
    <property type="project" value="UniProtKB-KW"/>
</dbReference>
<keyword evidence="4" id="KW-0547">Nucleotide-binding</keyword>